<proteinExistence type="predicted"/>
<keyword evidence="2" id="KW-1185">Reference proteome</keyword>
<sequence length="81" mass="9248">MFKKHNEIREAKRRHRQIMNAAYHLITPSLIVDRTARLSPEDVVVLVQGRHQIRITVDEAKDALGAALLEKGYSLDRMANA</sequence>
<comment type="caution">
    <text evidence="1">The sequence shown here is derived from an EMBL/GenBank/DDBJ whole genome shotgun (WGS) entry which is preliminary data.</text>
</comment>
<organism evidence="1 2">
    <name type="scientific">Streptomyces angustmyceticus</name>
    <dbReference type="NCBI Taxonomy" id="285578"/>
    <lineage>
        <taxon>Bacteria</taxon>
        <taxon>Bacillati</taxon>
        <taxon>Actinomycetota</taxon>
        <taxon>Actinomycetes</taxon>
        <taxon>Kitasatosporales</taxon>
        <taxon>Streptomycetaceae</taxon>
        <taxon>Streptomyces</taxon>
    </lineage>
</organism>
<dbReference type="GeneID" id="96749704"/>
<gene>
    <name evidence="1" type="ORF">San01_03880</name>
</gene>
<accession>A0A5J4L7T4</accession>
<evidence type="ECO:0000313" key="2">
    <source>
        <dbReference type="Proteomes" id="UP000325598"/>
    </source>
</evidence>
<dbReference type="RefSeq" id="WP_086719313.1">
    <property type="nucleotide sequence ID" value="NZ_BLAG01000004.1"/>
</dbReference>
<evidence type="ECO:0000313" key="1">
    <source>
        <dbReference type="EMBL" id="GES27901.1"/>
    </source>
</evidence>
<dbReference type="EMBL" id="BLAG01000004">
    <property type="protein sequence ID" value="GES27901.1"/>
    <property type="molecule type" value="Genomic_DNA"/>
</dbReference>
<dbReference type="AlphaFoldDB" id="A0A5J4L7T4"/>
<protein>
    <submittedName>
        <fullName evidence="1">Uncharacterized protein</fullName>
    </submittedName>
</protein>
<reference evidence="1 2" key="1">
    <citation type="submission" date="2019-10" db="EMBL/GenBank/DDBJ databases">
        <title>Whole genome shotgun sequence of Streptomyces angustmyceticus NBRC 3934.</title>
        <authorList>
            <person name="Hosoyama A."/>
            <person name="Ichikawa N."/>
            <person name="Kimura A."/>
            <person name="Kitahashi Y."/>
            <person name="Komaki H."/>
            <person name="Uohara A."/>
        </authorList>
    </citation>
    <scope>NUCLEOTIDE SEQUENCE [LARGE SCALE GENOMIC DNA]</scope>
    <source>
        <strain evidence="1 2">NBRC 3934</strain>
    </source>
</reference>
<name>A0A5J4L7T4_9ACTN</name>
<dbReference type="Proteomes" id="UP000325598">
    <property type="component" value="Unassembled WGS sequence"/>
</dbReference>